<dbReference type="SUPFAM" id="SSF47203">
    <property type="entry name" value="Acyl-CoA dehydrogenase C-terminal domain-like"/>
    <property type="match status" value="2"/>
</dbReference>
<dbReference type="InterPro" id="IPR006091">
    <property type="entry name" value="Acyl-CoA_Oxase/DH_mid-dom"/>
</dbReference>
<dbReference type="InterPro" id="IPR037069">
    <property type="entry name" value="AcylCoA_DH/ox_N_sf"/>
</dbReference>
<dbReference type="Proteomes" id="UP001501116">
    <property type="component" value="Unassembled WGS sequence"/>
</dbReference>
<dbReference type="InterPro" id="IPR046373">
    <property type="entry name" value="Acyl-CoA_Oxase/DH_mid-dom_sf"/>
</dbReference>
<reference evidence="9 10" key="1">
    <citation type="journal article" date="2019" name="Int. J. Syst. Evol. Microbiol.">
        <title>The Global Catalogue of Microorganisms (GCM) 10K type strain sequencing project: providing services to taxonomists for standard genome sequencing and annotation.</title>
        <authorList>
            <consortium name="The Broad Institute Genomics Platform"/>
            <consortium name="The Broad Institute Genome Sequencing Center for Infectious Disease"/>
            <person name="Wu L."/>
            <person name="Ma J."/>
        </authorList>
    </citation>
    <scope>NUCLEOTIDE SEQUENCE [LARGE SCALE GENOMIC DNA]</scope>
    <source>
        <strain evidence="9 10">JCM 14545</strain>
    </source>
</reference>
<dbReference type="Gene3D" id="1.10.540.10">
    <property type="entry name" value="Acyl-CoA dehydrogenase/oxidase, N-terminal domain"/>
    <property type="match status" value="2"/>
</dbReference>
<feature type="domain" description="Acyl-CoA dehydrogenase/oxidase C-terminal" evidence="6">
    <location>
        <begin position="581"/>
        <end position="726"/>
    </location>
</feature>
<dbReference type="Pfam" id="PF00441">
    <property type="entry name" value="Acyl-CoA_dh_1"/>
    <property type="match status" value="2"/>
</dbReference>
<sequence>MATNGYELGLGLTEEHSALADSVRGFAERHLGQDVLRAAVDAASESLPPFWGELAGQGLLGLHVPEEHGGQGAGLLELAVALEALGRAAQPGPLLPTVLASALLSASDAKAKEELLPGLVDGSVTAAIGLADPLEVTTGDGGVTVTGATVGVLSGAVAELLVLPARIDGELRWIALDRSGLDIRERDSLDVIRRSAVVEATAVPVPAGRVLDGLTEERVRSIAAVVLGAEAVGVASWCTSTAAEYAKVRVQFGRPIGQFQGVKHKCAGMGVELERARAAVWDAARALDAGDDTADFAASVAAVIAPDAAVRCGADCVQVLGGIGFTWEHDAHLYYRRALTLRGLLGRSGRWAESVARQALAGVSREIHIDLPDGAEAVRESVRAELTGLAALEDEAQLVALGDGGWVQPYLPKPYGRDADPLEQVVIGEELKRAGIQLPELLMGGWAVPPIVAYGTEEQKRRVVVPTLRGEVVWCQLFSEPGAGSDLASLTTKAERVEGGWRINGQKIWTTVAQFAEWAMLIARTDPEAPKHNGITYFILDMSTPGVTVRPLREATGSALFNEVFLDDVFVPDDCVVGEPGEGWAVARATLSSERVALGRGNASYPTLADLLKFADGRDLDGTAIHRIGEFVCENQVLDLLGARTVLKQLSGVDVSTTSSVGKFLSMRFGQQIAEFCLAELGVAGVLSVRGEPSDKWMDQVIACRAMTIYGGTTEVQLNVIGERMLGLPRDVSG</sequence>
<keyword evidence="10" id="KW-1185">Reference proteome</keyword>
<feature type="domain" description="Acyl-CoA dehydrogenase/oxidase N-terminal" evidence="8">
    <location>
        <begin position="376"/>
        <end position="471"/>
    </location>
</feature>
<keyword evidence="3" id="KW-0285">Flavoprotein</keyword>
<evidence type="ECO:0000313" key="9">
    <source>
        <dbReference type="EMBL" id="GAA1974722.1"/>
    </source>
</evidence>
<dbReference type="SUPFAM" id="SSF56645">
    <property type="entry name" value="Acyl-CoA dehydrogenase NM domain-like"/>
    <property type="match status" value="2"/>
</dbReference>
<dbReference type="InterPro" id="IPR036250">
    <property type="entry name" value="AcylCo_DH-like_C"/>
</dbReference>
<dbReference type="Gene3D" id="1.20.140.10">
    <property type="entry name" value="Butyryl-CoA Dehydrogenase, subunit A, domain 3"/>
    <property type="match status" value="2"/>
</dbReference>
<dbReference type="RefSeq" id="WP_344425555.1">
    <property type="nucleotide sequence ID" value="NZ_BAAANN010000025.1"/>
</dbReference>
<feature type="domain" description="Acyl-CoA dehydrogenase/oxidase N-terminal" evidence="8">
    <location>
        <begin position="13"/>
        <end position="122"/>
    </location>
</feature>
<comment type="similarity">
    <text evidence="2">Belongs to the acyl-CoA dehydrogenase family.</text>
</comment>
<keyword evidence="5" id="KW-0560">Oxidoreductase</keyword>
<evidence type="ECO:0000313" key="10">
    <source>
        <dbReference type="Proteomes" id="UP001501116"/>
    </source>
</evidence>
<evidence type="ECO:0000256" key="1">
    <source>
        <dbReference type="ARBA" id="ARBA00001974"/>
    </source>
</evidence>
<evidence type="ECO:0000259" key="7">
    <source>
        <dbReference type="Pfam" id="PF02770"/>
    </source>
</evidence>
<protein>
    <submittedName>
        <fullName evidence="9">Acyl-CoA dehydrogenase</fullName>
    </submittedName>
</protein>
<accession>A0ABN2RTR5</accession>
<dbReference type="InterPro" id="IPR009100">
    <property type="entry name" value="AcylCoA_DH/oxidase_NM_dom_sf"/>
</dbReference>
<evidence type="ECO:0000259" key="6">
    <source>
        <dbReference type="Pfam" id="PF00441"/>
    </source>
</evidence>
<evidence type="ECO:0000256" key="5">
    <source>
        <dbReference type="ARBA" id="ARBA00023002"/>
    </source>
</evidence>
<dbReference type="InterPro" id="IPR009075">
    <property type="entry name" value="AcylCo_DH/oxidase_C"/>
</dbReference>
<comment type="cofactor">
    <cofactor evidence="1">
        <name>FAD</name>
        <dbReference type="ChEBI" id="CHEBI:57692"/>
    </cofactor>
</comment>
<keyword evidence="4" id="KW-0274">FAD</keyword>
<feature type="domain" description="Acyl-CoA dehydrogenase/oxidase C-terminal" evidence="6">
    <location>
        <begin position="225"/>
        <end position="359"/>
    </location>
</feature>
<dbReference type="Pfam" id="PF02771">
    <property type="entry name" value="Acyl-CoA_dh_N"/>
    <property type="match status" value="2"/>
</dbReference>
<evidence type="ECO:0000256" key="2">
    <source>
        <dbReference type="ARBA" id="ARBA00009347"/>
    </source>
</evidence>
<dbReference type="PANTHER" id="PTHR43292">
    <property type="entry name" value="ACYL-COA DEHYDROGENASE"/>
    <property type="match status" value="1"/>
</dbReference>
<evidence type="ECO:0000256" key="4">
    <source>
        <dbReference type="ARBA" id="ARBA00022827"/>
    </source>
</evidence>
<dbReference type="EMBL" id="BAAANN010000025">
    <property type="protein sequence ID" value="GAA1974722.1"/>
    <property type="molecule type" value="Genomic_DNA"/>
</dbReference>
<dbReference type="Gene3D" id="2.40.110.10">
    <property type="entry name" value="Butyryl-CoA Dehydrogenase, subunit A, domain 2"/>
    <property type="match status" value="1"/>
</dbReference>
<evidence type="ECO:0000256" key="3">
    <source>
        <dbReference type="ARBA" id="ARBA00022630"/>
    </source>
</evidence>
<evidence type="ECO:0000259" key="8">
    <source>
        <dbReference type="Pfam" id="PF02771"/>
    </source>
</evidence>
<comment type="caution">
    <text evidence="9">The sequence shown here is derived from an EMBL/GenBank/DDBJ whole genome shotgun (WGS) entry which is preliminary data.</text>
</comment>
<dbReference type="PANTHER" id="PTHR43292:SF4">
    <property type="entry name" value="ACYL-COA DEHYDROGENASE FADE34"/>
    <property type="match status" value="1"/>
</dbReference>
<dbReference type="InterPro" id="IPR013786">
    <property type="entry name" value="AcylCoA_DH/ox_N"/>
</dbReference>
<dbReference type="Pfam" id="PF02770">
    <property type="entry name" value="Acyl-CoA_dh_M"/>
    <property type="match status" value="1"/>
</dbReference>
<feature type="domain" description="Acyl-CoA oxidase/dehydrogenase middle" evidence="7">
    <location>
        <begin position="475"/>
        <end position="569"/>
    </location>
</feature>
<dbReference type="InterPro" id="IPR052161">
    <property type="entry name" value="Mycobact_Acyl-CoA_DH"/>
</dbReference>
<name>A0ABN2RTR5_9PSEU</name>
<gene>
    <name evidence="9" type="ORF">GCM10009754_57360</name>
</gene>
<proteinExistence type="inferred from homology"/>
<organism evidence="9 10">
    <name type="scientific">Amycolatopsis minnesotensis</name>
    <dbReference type="NCBI Taxonomy" id="337894"/>
    <lineage>
        <taxon>Bacteria</taxon>
        <taxon>Bacillati</taxon>
        <taxon>Actinomycetota</taxon>
        <taxon>Actinomycetes</taxon>
        <taxon>Pseudonocardiales</taxon>
        <taxon>Pseudonocardiaceae</taxon>
        <taxon>Amycolatopsis</taxon>
    </lineage>
</organism>